<accession>A0ABS0XSV3</accession>
<proteinExistence type="predicted"/>
<evidence type="ECO:0000259" key="4">
    <source>
        <dbReference type="PROSITE" id="PS51063"/>
    </source>
</evidence>
<organism evidence="5 6">
    <name type="scientific">Sphingomonas mollis</name>
    <dbReference type="NCBI Taxonomy" id="2795726"/>
    <lineage>
        <taxon>Bacteria</taxon>
        <taxon>Pseudomonadati</taxon>
        <taxon>Pseudomonadota</taxon>
        <taxon>Alphaproteobacteria</taxon>
        <taxon>Sphingomonadales</taxon>
        <taxon>Sphingomonadaceae</taxon>
        <taxon>Sphingomonas</taxon>
    </lineage>
</organism>
<dbReference type="InterPro" id="IPR018490">
    <property type="entry name" value="cNMP-bd_dom_sf"/>
</dbReference>
<evidence type="ECO:0000313" key="6">
    <source>
        <dbReference type="Proteomes" id="UP000640426"/>
    </source>
</evidence>
<dbReference type="InterPro" id="IPR000595">
    <property type="entry name" value="cNMP-bd_dom"/>
</dbReference>
<dbReference type="Pfam" id="PF00027">
    <property type="entry name" value="cNMP_binding"/>
    <property type="match status" value="1"/>
</dbReference>
<evidence type="ECO:0000313" key="5">
    <source>
        <dbReference type="EMBL" id="MBJ6123117.1"/>
    </source>
</evidence>
<dbReference type="SUPFAM" id="SSF46785">
    <property type="entry name" value="Winged helix' DNA-binding domain"/>
    <property type="match status" value="1"/>
</dbReference>
<name>A0ABS0XSV3_9SPHN</name>
<reference evidence="6" key="1">
    <citation type="submission" date="2020-12" db="EMBL/GenBank/DDBJ databases">
        <title>Hymenobacter sp.</title>
        <authorList>
            <person name="Kim M.K."/>
        </authorList>
    </citation>
    <scope>NUCLEOTIDE SEQUENCE [LARGE SCALE GENOMIC DNA]</scope>
    <source>
        <strain evidence="6">BT553</strain>
    </source>
</reference>
<dbReference type="Gene3D" id="1.10.10.10">
    <property type="entry name" value="Winged helix-like DNA-binding domain superfamily/Winged helix DNA-binding domain"/>
    <property type="match status" value="1"/>
</dbReference>
<evidence type="ECO:0000256" key="3">
    <source>
        <dbReference type="ARBA" id="ARBA00023163"/>
    </source>
</evidence>
<evidence type="ECO:0000256" key="1">
    <source>
        <dbReference type="ARBA" id="ARBA00023015"/>
    </source>
</evidence>
<dbReference type="SMART" id="SM00419">
    <property type="entry name" value="HTH_CRP"/>
    <property type="match status" value="1"/>
</dbReference>
<keyword evidence="2" id="KW-0238">DNA-binding</keyword>
<dbReference type="InterPro" id="IPR036390">
    <property type="entry name" value="WH_DNA-bd_sf"/>
</dbReference>
<dbReference type="Pfam" id="PF13545">
    <property type="entry name" value="HTH_Crp_2"/>
    <property type="match status" value="1"/>
</dbReference>
<evidence type="ECO:0000256" key="2">
    <source>
        <dbReference type="ARBA" id="ARBA00023125"/>
    </source>
</evidence>
<dbReference type="PROSITE" id="PS51063">
    <property type="entry name" value="HTH_CRP_2"/>
    <property type="match status" value="1"/>
</dbReference>
<keyword evidence="1" id="KW-0805">Transcription regulation</keyword>
<keyword evidence="6" id="KW-1185">Reference proteome</keyword>
<dbReference type="Proteomes" id="UP000640426">
    <property type="component" value="Unassembled WGS sequence"/>
</dbReference>
<gene>
    <name evidence="5" type="ORF">JAO74_15075</name>
</gene>
<keyword evidence="3" id="KW-0804">Transcription</keyword>
<comment type="caution">
    <text evidence="5">The sequence shown here is derived from an EMBL/GenBank/DDBJ whole genome shotgun (WGS) entry which is preliminary data.</text>
</comment>
<dbReference type="EMBL" id="JAELXS010000009">
    <property type="protein sequence ID" value="MBJ6123117.1"/>
    <property type="molecule type" value="Genomic_DNA"/>
</dbReference>
<protein>
    <submittedName>
        <fullName evidence="5">Crp/Fnr family transcriptional regulator</fullName>
    </submittedName>
</protein>
<feature type="domain" description="HTH crp-type" evidence="4">
    <location>
        <begin position="151"/>
        <end position="225"/>
    </location>
</feature>
<sequence>MSAPPTPLQSLIRNLSLRAPLDADDCRMIAELPVTMRTLEASTYVIREAERPGLCFVLTAGFAFRQKLTGDGSQQIIALHIPGDPIDLNYMALDVADHSVQMLTRGDIAVIVRSDVQQLVKARPAVGHALFVNMLAEASISREWIVNVGRRNALTRTAHLLCELGARLEAADLIDEYGYMLPMTQERLSDALGLTSVHVNRMLKALEADGLISRTKRKINFPQWERLRSIGDFNQRYLHLHTDLFSHTG</sequence>
<dbReference type="InterPro" id="IPR012318">
    <property type="entry name" value="HTH_CRP"/>
</dbReference>
<dbReference type="InterPro" id="IPR014710">
    <property type="entry name" value="RmlC-like_jellyroll"/>
</dbReference>
<dbReference type="Gene3D" id="2.60.120.10">
    <property type="entry name" value="Jelly Rolls"/>
    <property type="match status" value="1"/>
</dbReference>
<dbReference type="CDD" id="cd00038">
    <property type="entry name" value="CAP_ED"/>
    <property type="match status" value="1"/>
</dbReference>
<dbReference type="SUPFAM" id="SSF51206">
    <property type="entry name" value="cAMP-binding domain-like"/>
    <property type="match status" value="1"/>
</dbReference>
<dbReference type="InterPro" id="IPR036388">
    <property type="entry name" value="WH-like_DNA-bd_sf"/>
</dbReference>